<dbReference type="OrthoDB" id="2569217at2759"/>
<dbReference type="SUPFAM" id="SSF46565">
    <property type="entry name" value="Chaperone J-domain"/>
    <property type="match status" value="1"/>
</dbReference>
<reference evidence="2 3" key="1">
    <citation type="submission" date="2013-07" db="EMBL/GenBank/DDBJ databases">
        <title>The Genome Sequence of Cryptococcus heveanensis BCC8398.</title>
        <authorList>
            <consortium name="The Broad Institute Genome Sequencing Platform"/>
            <person name="Cuomo C."/>
            <person name="Litvintseva A."/>
            <person name="Chen Y."/>
            <person name="Heitman J."/>
            <person name="Sun S."/>
            <person name="Springer D."/>
            <person name="Dromer F."/>
            <person name="Young S.K."/>
            <person name="Zeng Q."/>
            <person name="Gargeya S."/>
            <person name="Fitzgerald M."/>
            <person name="Abouelleil A."/>
            <person name="Alvarado L."/>
            <person name="Berlin A.M."/>
            <person name="Chapman S.B."/>
            <person name="Dewar J."/>
            <person name="Goldberg J."/>
            <person name="Griggs A."/>
            <person name="Gujja S."/>
            <person name="Hansen M."/>
            <person name="Howarth C."/>
            <person name="Imamovic A."/>
            <person name="Larimer J."/>
            <person name="McCowan C."/>
            <person name="Murphy C."/>
            <person name="Pearson M."/>
            <person name="Priest M."/>
            <person name="Roberts A."/>
            <person name="Saif S."/>
            <person name="Shea T."/>
            <person name="Sykes S."/>
            <person name="Wortman J."/>
            <person name="Nusbaum C."/>
            <person name="Birren B."/>
        </authorList>
    </citation>
    <scope>NUCLEOTIDE SEQUENCE [LARGE SCALE GENOMIC DNA]</scope>
    <source>
        <strain evidence="2 3">BCC8398</strain>
    </source>
</reference>
<evidence type="ECO:0000256" key="1">
    <source>
        <dbReference type="SAM" id="MobiDB-lite"/>
    </source>
</evidence>
<reference evidence="3" key="2">
    <citation type="submission" date="2013-12" db="EMBL/GenBank/DDBJ databases">
        <title>Evolution of pathogenesis and genome organization in the Tremellales.</title>
        <authorList>
            <person name="Cuomo C."/>
            <person name="Litvintseva A."/>
            <person name="Heitman J."/>
            <person name="Chen Y."/>
            <person name="Sun S."/>
            <person name="Springer D."/>
            <person name="Dromer F."/>
            <person name="Young S."/>
            <person name="Zeng Q."/>
            <person name="Chapman S."/>
            <person name="Gujja S."/>
            <person name="Saif S."/>
            <person name="Birren B."/>
        </authorList>
    </citation>
    <scope>NUCLEOTIDE SEQUENCE [LARGE SCALE GENOMIC DNA]</scope>
    <source>
        <strain evidence="3">BCC8398</strain>
    </source>
</reference>
<dbReference type="InterPro" id="IPR036869">
    <property type="entry name" value="J_dom_sf"/>
</dbReference>
<evidence type="ECO:0000313" key="3">
    <source>
        <dbReference type="Proteomes" id="UP000092666"/>
    </source>
</evidence>
<name>A0A1B9GYL7_9TREE</name>
<protein>
    <recommendedName>
        <fullName evidence="4">J domain-containing protein</fullName>
    </recommendedName>
</protein>
<dbReference type="AlphaFoldDB" id="A0A1B9GYL7"/>
<dbReference type="Proteomes" id="UP000092666">
    <property type="component" value="Unassembled WGS sequence"/>
</dbReference>
<accession>A0A1B9GYL7</accession>
<proteinExistence type="predicted"/>
<sequence length="499" mass="56642">MKDGGKIIERFDMVKQWFPGMQDLEAHILPFWTLALVCDQVVTQVFQQSGGTYYEEMPKRIQSEIGLTIAAVPPNHWASGYIIPYTVRHLSMGLEQLLKYSKHLPPEQSWMPSDTPRIYSNRNDRCDPFVNPEWNPSIAPKFALSPPRLTEREVERIITLQANDIFPWDEIWNPKGIKLFAVPSYSLIYKVSLRSGLGIMDAQSPVIGNNTLRINWLPGGTRGTDEYLWQKIGFQTRPRQPDGRFGIGEPERCAFQPNTKISTLFSTVHEAMKRRGPMTREMWEDPRIFPDFGPATEGNCQTLDNWIQDHVSGYDKLPEPRYPLRHNQRSSGASSSIFASRIKPKTGAARPANAEDAASHSPSSTQAPPKEERTTGRFGVSAADKRRAYIRNRAKLAGDAVLRSTFLDKGSALSRYPTVLPDPKGHYRRLGIYEPGREFLEVKTREMADKKISEQYIAYSLETHPDRPGGSDAEFIPVKEANVALETLEKRLAYYKRSS</sequence>
<evidence type="ECO:0000313" key="2">
    <source>
        <dbReference type="EMBL" id="OCF36092.1"/>
    </source>
</evidence>
<dbReference type="EMBL" id="KI669496">
    <property type="protein sequence ID" value="OCF36092.1"/>
    <property type="molecule type" value="Genomic_DNA"/>
</dbReference>
<evidence type="ECO:0008006" key="4">
    <source>
        <dbReference type="Google" id="ProtNLM"/>
    </source>
</evidence>
<feature type="compositionally biased region" description="Low complexity" evidence="1">
    <location>
        <begin position="329"/>
        <end position="341"/>
    </location>
</feature>
<keyword evidence="3" id="KW-1185">Reference proteome</keyword>
<feature type="region of interest" description="Disordered" evidence="1">
    <location>
        <begin position="317"/>
        <end position="380"/>
    </location>
</feature>
<gene>
    <name evidence="2" type="ORF">I316_01964</name>
</gene>
<organism evidence="2 3">
    <name type="scientific">Kwoniella heveanensis BCC8398</name>
    <dbReference type="NCBI Taxonomy" id="1296120"/>
    <lineage>
        <taxon>Eukaryota</taxon>
        <taxon>Fungi</taxon>
        <taxon>Dikarya</taxon>
        <taxon>Basidiomycota</taxon>
        <taxon>Agaricomycotina</taxon>
        <taxon>Tremellomycetes</taxon>
        <taxon>Tremellales</taxon>
        <taxon>Cryptococcaceae</taxon>
        <taxon>Kwoniella</taxon>
    </lineage>
</organism>